<dbReference type="PANTHER" id="PTHR13774:SF17">
    <property type="entry name" value="PHENAZINE BIOSYNTHESIS-LIKE DOMAIN-CONTAINING PROTEIN"/>
    <property type="match status" value="1"/>
</dbReference>
<dbReference type="PANTHER" id="PTHR13774">
    <property type="entry name" value="PHENAZINE BIOSYNTHESIS PROTEIN"/>
    <property type="match status" value="1"/>
</dbReference>
<dbReference type="NCBIfam" id="TIGR00654">
    <property type="entry name" value="PhzF_family"/>
    <property type="match status" value="1"/>
</dbReference>
<evidence type="ECO:0000313" key="3">
    <source>
        <dbReference type="EMBL" id="GGH06810.1"/>
    </source>
</evidence>
<reference evidence="4" key="1">
    <citation type="journal article" date="2019" name="Int. J. Syst. Evol. Microbiol.">
        <title>The Global Catalogue of Microorganisms (GCM) 10K type strain sequencing project: providing services to taxonomists for standard genome sequencing and annotation.</title>
        <authorList>
            <consortium name="The Broad Institute Genomics Platform"/>
            <consortium name="The Broad Institute Genome Sequencing Center for Infectious Disease"/>
            <person name="Wu L."/>
            <person name="Ma J."/>
        </authorList>
    </citation>
    <scope>NUCLEOTIDE SEQUENCE [LARGE SCALE GENOMIC DNA]</scope>
    <source>
        <strain evidence="4">CGMCC 1.12766</strain>
    </source>
</reference>
<comment type="caution">
    <text evidence="3">The sequence shown here is derived from an EMBL/GenBank/DDBJ whole genome shotgun (WGS) entry which is preliminary data.</text>
</comment>
<protein>
    <submittedName>
        <fullName evidence="3">Isomerase</fullName>
    </submittedName>
</protein>
<dbReference type="Gene3D" id="3.10.310.10">
    <property type="entry name" value="Diaminopimelate Epimerase, Chain A, domain 1"/>
    <property type="match status" value="2"/>
</dbReference>
<evidence type="ECO:0000256" key="1">
    <source>
        <dbReference type="ARBA" id="ARBA00008270"/>
    </source>
</evidence>
<keyword evidence="2 3" id="KW-0413">Isomerase</keyword>
<dbReference type="RefSeq" id="WP_188452868.1">
    <property type="nucleotide sequence ID" value="NZ_BMFS01000013.1"/>
</dbReference>
<dbReference type="GO" id="GO:0016853">
    <property type="term" value="F:isomerase activity"/>
    <property type="evidence" value="ECO:0007669"/>
    <property type="project" value="UniProtKB-KW"/>
</dbReference>
<name>A0ABQ1XYR2_9PROT</name>
<dbReference type="InterPro" id="IPR003719">
    <property type="entry name" value="Phenazine_PhzF-like"/>
</dbReference>
<keyword evidence="4" id="KW-1185">Reference proteome</keyword>
<comment type="similarity">
    <text evidence="1">Belongs to the PhzF family.</text>
</comment>
<dbReference type="SUPFAM" id="SSF54506">
    <property type="entry name" value="Diaminopimelate epimerase-like"/>
    <property type="match status" value="1"/>
</dbReference>
<organism evidence="3 4">
    <name type="scientific">Glycocaulis albus</name>
    <dbReference type="NCBI Taxonomy" id="1382801"/>
    <lineage>
        <taxon>Bacteria</taxon>
        <taxon>Pseudomonadati</taxon>
        <taxon>Pseudomonadota</taxon>
        <taxon>Alphaproteobacteria</taxon>
        <taxon>Maricaulales</taxon>
        <taxon>Maricaulaceae</taxon>
        <taxon>Glycocaulis</taxon>
    </lineage>
</organism>
<dbReference type="Proteomes" id="UP000648722">
    <property type="component" value="Unassembled WGS sequence"/>
</dbReference>
<proteinExistence type="inferred from homology"/>
<sequence length="277" mass="29232">MTTKLPFAELHAFCDGDAPHTGNPAAVVALEDELDDETLAGIARSNNLSETAYLLADGADHWRLRWFTPGAEVDFCGHATLAAGAWLLGNGSVAGDVASFSTRSGPMSVTRTATPGLYAMDFPAIAVKRLENRPDGIDGLGVGAVEVFELVRAEPWPWYLAVFDSARTVAALSPDMRRLKESGALWSVTAAGGTGSDFVSRLFAQAIGIDEDPVTGSAHCALAPFWAERLGKDVLSARQTGPRPGHLIVKAGSAAPADGRVGLEGRARLFVEGRLYL</sequence>
<dbReference type="PIRSF" id="PIRSF016184">
    <property type="entry name" value="PhzC_PhzF"/>
    <property type="match status" value="1"/>
</dbReference>
<accession>A0ABQ1XYR2</accession>
<dbReference type="EMBL" id="BMFS01000013">
    <property type="protein sequence ID" value="GGH06810.1"/>
    <property type="molecule type" value="Genomic_DNA"/>
</dbReference>
<evidence type="ECO:0000256" key="2">
    <source>
        <dbReference type="ARBA" id="ARBA00023235"/>
    </source>
</evidence>
<evidence type="ECO:0000313" key="4">
    <source>
        <dbReference type="Proteomes" id="UP000648722"/>
    </source>
</evidence>
<dbReference type="Pfam" id="PF02567">
    <property type="entry name" value="PhzC-PhzF"/>
    <property type="match status" value="1"/>
</dbReference>
<gene>
    <name evidence="3" type="ORF">GCM10007420_24300</name>
</gene>